<evidence type="ECO:0000313" key="11">
    <source>
        <dbReference type="EMBL" id="NSC77171.1"/>
    </source>
</evidence>
<dbReference type="OrthoDB" id="2054874at2"/>
<dbReference type="Proteomes" id="UP000283765">
    <property type="component" value="Unassembled WGS sequence"/>
</dbReference>
<dbReference type="Proteomes" id="UP000260758">
    <property type="component" value="Unassembled WGS sequence"/>
</dbReference>
<dbReference type="EMBL" id="QRON01000016">
    <property type="protein sequence ID" value="RHL25802.1"/>
    <property type="molecule type" value="Genomic_DNA"/>
</dbReference>
<evidence type="ECO:0000313" key="31">
    <source>
        <dbReference type="EMBL" id="TYL57303.1"/>
    </source>
</evidence>
<dbReference type="EMBL" id="CVRQ01000069">
    <property type="protein sequence ID" value="CRL42444.1"/>
    <property type="molecule type" value="Genomic_DNA"/>
</dbReference>
<protein>
    <recommendedName>
        <fullName evidence="58">Phosphatase</fullName>
    </recommendedName>
</protein>
<evidence type="ECO:0000313" key="37">
    <source>
        <dbReference type="Proteomes" id="UP000260758"/>
    </source>
</evidence>
<keyword evidence="32" id="KW-1185">Reference proteome</keyword>
<dbReference type="Proteomes" id="UP001197741">
    <property type="component" value="Unassembled WGS sequence"/>
</dbReference>
<dbReference type="Proteomes" id="UP000285865">
    <property type="component" value="Unassembled WGS sequence"/>
</dbReference>
<dbReference type="AlphaFoldDB" id="A0A0M6WYY6"/>
<evidence type="ECO:0000313" key="57">
    <source>
        <dbReference type="Proteomes" id="UP000479563"/>
    </source>
</evidence>
<dbReference type="EMBL" id="WKQP01000005">
    <property type="protein sequence ID" value="MSC59519.1"/>
    <property type="molecule type" value="Genomic_DNA"/>
</dbReference>
<evidence type="ECO:0000313" key="38">
    <source>
        <dbReference type="Proteomes" id="UP000261052"/>
    </source>
</evidence>
<dbReference type="EMBL" id="WKQV01000020">
    <property type="protein sequence ID" value="MSD27756.1"/>
    <property type="molecule type" value="Genomic_DNA"/>
</dbReference>
<dbReference type="EMBL" id="QSAE01000028">
    <property type="protein sequence ID" value="RGW39405.1"/>
    <property type="molecule type" value="Genomic_DNA"/>
</dbReference>
<evidence type="ECO:0000313" key="22">
    <source>
        <dbReference type="EMBL" id="RHA14401.1"/>
    </source>
</evidence>
<dbReference type="EMBL" id="JAAIMP010000009">
    <property type="protein sequence ID" value="NSC77171.1"/>
    <property type="molecule type" value="Genomic_DNA"/>
</dbReference>
<accession>A0A0M6WYY6</accession>
<evidence type="ECO:0000313" key="50">
    <source>
        <dbReference type="Proteomes" id="UP000286104"/>
    </source>
</evidence>
<evidence type="ECO:0000313" key="19">
    <source>
        <dbReference type="EMBL" id="RGZ19341.1"/>
    </source>
</evidence>
<dbReference type="EMBL" id="QSJS01000015">
    <property type="protein sequence ID" value="RHD92890.1"/>
    <property type="molecule type" value="Genomic_DNA"/>
</dbReference>
<dbReference type="Proteomes" id="UP000479563">
    <property type="component" value="Unassembled WGS sequence"/>
</dbReference>
<reference evidence="31 55" key="6">
    <citation type="submission" date="2019-09" db="EMBL/GenBank/DDBJ databases">
        <title>Strain-level analysis of Eubacterium rectale using genomes from metagenomes.</title>
        <authorList>
            <person name="Karcher N."/>
            <person name="Segata N."/>
        </authorList>
    </citation>
    <scope>NUCLEOTIDE SEQUENCE [LARGE SCALE GENOMIC DNA]</scope>
    <source>
        <strain evidence="31 55">L2-21</strain>
    </source>
</reference>
<dbReference type="EMBL" id="QSEN01000017">
    <property type="protein sequence ID" value="RGZ74697.1"/>
    <property type="molecule type" value="Genomic_DNA"/>
</dbReference>
<evidence type="ECO:0000313" key="26">
    <source>
        <dbReference type="EMBL" id="RHF01677.1"/>
    </source>
</evidence>
<evidence type="ECO:0000313" key="51">
    <source>
        <dbReference type="Proteomes" id="UP000286181"/>
    </source>
</evidence>
<dbReference type="EMBL" id="QSES01000008">
    <property type="protein sequence ID" value="RGZ93925.1"/>
    <property type="molecule type" value="Genomic_DNA"/>
</dbReference>
<evidence type="ECO:0000313" key="47">
    <source>
        <dbReference type="Proteomes" id="UP000284835"/>
    </source>
</evidence>
<evidence type="ECO:0000313" key="21">
    <source>
        <dbReference type="EMBL" id="RGZ93925.1"/>
    </source>
</evidence>
<reference evidence="7" key="10">
    <citation type="submission" date="2021-10" db="EMBL/GenBank/DDBJ databases">
        <title>Collection of gut derived symbiotic bacterial strains cultured from healthy donors.</title>
        <authorList>
            <person name="Lin H."/>
            <person name="Littmann E."/>
            <person name="Claire K."/>
            <person name="Pamer E."/>
        </authorList>
    </citation>
    <scope>NUCLEOTIDE SEQUENCE</scope>
    <source>
        <strain evidence="7">MSK.22.92</strain>
    </source>
</reference>
<dbReference type="Proteomes" id="UP000286104">
    <property type="component" value="Unassembled WGS sequence"/>
</dbReference>
<dbReference type="Proteomes" id="UP000095673">
    <property type="component" value="Unassembled WGS sequence"/>
</dbReference>
<dbReference type="Proteomes" id="UP000266698">
    <property type="component" value="Unassembled WGS sequence"/>
</dbReference>
<reference evidence="56 57" key="4">
    <citation type="journal article" date="2019" name="Nat. Med.">
        <title>A library of human gut bacterial isolates paired with longitudinal multiomics data enables mechanistic microbiome research.</title>
        <authorList>
            <person name="Poyet M."/>
            <person name="Groussin M."/>
            <person name="Gibbons S.M."/>
            <person name="Avila-Pacheco J."/>
            <person name="Jiang X."/>
            <person name="Kearney S.M."/>
            <person name="Perrotta A.R."/>
            <person name="Berdy B."/>
            <person name="Zhao S."/>
            <person name="Lieberman T.D."/>
            <person name="Swanson P.K."/>
            <person name="Smith M."/>
            <person name="Roesemann S."/>
            <person name="Alexander J.E."/>
            <person name="Rich S.A."/>
            <person name="Livny J."/>
            <person name="Vlamakis H."/>
            <person name="Clish C."/>
            <person name="Bullock K."/>
            <person name="Deik A."/>
            <person name="Scott J."/>
            <person name="Pierce K.A."/>
            <person name="Xavier R.J."/>
            <person name="Alm E.J."/>
        </authorList>
    </citation>
    <scope>NUCLEOTIDE SEQUENCE [LARGE SCALE GENOMIC DNA]</scope>
    <source>
        <strain evidence="9 57">BIOML-A11</strain>
        <strain evidence="10 56">BIOML-A5</strain>
    </source>
</reference>
<dbReference type="EMBL" id="CYYW01000012">
    <property type="protein sequence ID" value="CUO23621.1"/>
    <property type="molecule type" value="Genomic_DNA"/>
</dbReference>
<dbReference type="EMBL" id="QRPB01000015">
    <property type="protein sequence ID" value="RHL77305.1"/>
    <property type="molecule type" value="Genomic_DNA"/>
</dbReference>
<dbReference type="Proteomes" id="UP000049472">
    <property type="component" value="Unassembled WGS sequence"/>
</dbReference>
<dbReference type="Proteomes" id="UP001197684">
    <property type="component" value="Unassembled WGS sequence"/>
</dbReference>
<dbReference type="Proteomes" id="UP001193756">
    <property type="component" value="Unassembled WGS sequence"/>
</dbReference>
<evidence type="ECO:0000313" key="20">
    <source>
        <dbReference type="EMBL" id="RGZ74697.1"/>
    </source>
</evidence>
<reference evidence="11" key="7">
    <citation type="journal article" date="2020" name="Cell Host Microbe">
        <title>Functional and Genomic Variation between Human-Derived Isolates of Lachnospiraceae Reveals Inter- and Intra-Species Diversity.</title>
        <authorList>
            <person name="Sorbara M.T."/>
            <person name="Littmann E.R."/>
            <person name="Fontana E."/>
            <person name="Moody T.U."/>
            <person name="Kohout C.E."/>
            <person name="Gjonbalaj M."/>
            <person name="Eaton V."/>
            <person name="Seok R."/>
            <person name="Leiner I.M."/>
            <person name="Pamer E.G."/>
        </authorList>
    </citation>
    <scope>NUCLEOTIDE SEQUENCE</scope>
    <source>
        <strain evidence="11">MSK.16.45</strain>
    </source>
</reference>
<proteinExistence type="predicted"/>
<dbReference type="EMBL" id="JAJFBX010000017">
    <property type="protein sequence ID" value="MCC2747669.1"/>
    <property type="molecule type" value="Genomic_DNA"/>
</dbReference>
<evidence type="ECO:0000313" key="46">
    <source>
        <dbReference type="Proteomes" id="UP000284296"/>
    </source>
</evidence>
<evidence type="ECO:0000313" key="44">
    <source>
        <dbReference type="Proteomes" id="UP000283721"/>
    </source>
</evidence>
<evidence type="ECO:0000313" key="15">
    <source>
        <dbReference type="EMBL" id="RGR55141.1"/>
    </source>
</evidence>
<dbReference type="EMBL" id="CZAJ01000006">
    <property type="protein sequence ID" value="CUO81212.1"/>
    <property type="molecule type" value="Genomic_DNA"/>
</dbReference>
<dbReference type="EMBL" id="QSTP01000014">
    <property type="protein sequence ID" value="RGM69569.1"/>
    <property type="molecule type" value="Genomic_DNA"/>
</dbReference>
<evidence type="ECO:0000313" key="39">
    <source>
        <dbReference type="Proteomes" id="UP000266066"/>
    </source>
</evidence>
<dbReference type="SUPFAM" id="SSF56784">
    <property type="entry name" value="HAD-like"/>
    <property type="match status" value="1"/>
</dbReference>
<dbReference type="InterPro" id="IPR023214">
    <property type="entry name" value="HAD_sf"/>
</dbReference>
<evidence type="ECO:0000313" key="41">
    <source>
        <dbReference type="Proteomes" id="UP000283297"/>
    </source>
</evidence>
<evidence type="ECO:0000313" key="8">
    <source>
        <dbReference type="EMBL" id="MDB8018085.1"/>
    </source>
</evidence>
<dbReference type="EMBL" id="QSKY01000021">
    <property type="protein sequence ID" value="RHF01677.1"/>
    <property type="molecule type" value="Genomic_DNA"/>
</dbReference>
<reference evidence="8" key="11">
    <citation type="submission" date="2023-01" db="EMBL/GenBank/DDBJ databases">
        <title>Human gut microbiome strain richness.</title>
        <authorList>
            <person name="Chen-Liaw A."/>
        </authorList>
    </citation>
    <scope>NUCLEOTIDE SEQUENCE</scope>
    <source>
        <strain evidence="8">1001283st1_D2_1001283B150209_150212</strain>
    </source>
</reference>
<evidence type="ECO:0000313" key="13">
    <source>
        <dbReference type="EMBL" id="RGM51142.1"/>
    </source>
</evidence>
<dbReference type="GeneID" id="86987040"/>
<reference evidence="11" key="8">
    <citation type="submission" date="2020-02" db="EMBL/GenBank/DDBJ databases">
        <authorList>
            <person name="Littmann E."/>
            <person name="Sorbara M."/>
        </authorList>
    </citation>
    <scope>NUCLEOTIDE SEQUENCE</scope>
    <source>
        <strain evidence="11">MSK.16.45</strain>
    </source>
</reference>
<evidence type="ECO:0000313" key="55">
    <source>
        <dbReference type="Proteomes" id="UP000324325"/>
    </source>
</evidence>
<dbReference type="EMBL" id="QSFZ01000004">
    <property type="protein sequence ID" value="RHA93137.1"/>
    <property type="molecule type" value="Genomic_DNA"/>
</dbReference>
<reference evidence="31 55" key="5">
    <citation type="submission" date="2019-08" db="EMBL/GenBank/DDBJ databases">
        <authorList>
            <person name="Duncan S."/>
            <person name="Walker A."/>
        </authorList>
    </citation>
    <scope>NUCLEOTIDE SEQUENCE [LARGE SCALE GENOMIC DNA]</scope>
    <source>
        <strain evidence="31 55">L2-21</strain>
    </source>
</reference>
<dbReference type="EMBL" id="QSFB01000007">
    <property type="protein sequence ID" value="RHA14401.1"/>
    <property type="molecule type" value="Genomic_DNA"/>
</dbReference>
<evidence type="ECO:0000313" key="33">
    <source>
        <dbReference type="Proteomes" id="UP000095384"/>
    </source>
</evidence>
<dbReference type="Proteomes" id="UP000285209">
    <property type="component" value="Unassembled WGS sequence"/>
</dbReference>
<evidence type="ECO:0000313" key="1">
    <source>
        <dbReference type="EMBL" id="CRL42444.1"/>
    </source>
</evidence>
<dbReference type="EMBL" id="QSQP01000019">
    <property type="protein sequence ID" value="RGK40986.1"/>
    <property type="molecule type" value="Genomic_DNA"/>
</dbReference>
<evidence type="ECO:0000313" key="3">
    <source>
        <dbReference type="EMBL" id="CUO23621.1"/>
    </source>
</evidence>
<dbReference type="EMBL" id="VSTG01000012">
    <property type="protein sequence ID" value="TYL57303.1"/>
    <property type="molecule type" value="Genomic_DNA"/>
</dbReference>
<dbReference type="EMBL" id="JAQLYE010000013">
    <property type="protein sequence ID" value="MDB8018085.1"/>
    <property type="molecule type" value="Genomic_DNA"/>
</dbReference>
<reference evidence="32" key="2">
    <citation type="submission" date="2015-05" db="EMBL/GenBank/DDBJ databases">
        <authorList>
            <consortium name="Pathogen Informatics"/>
        </authorList>
    </citation>
    <scope>NUCLEOTIDE SEQUENCE [LARGE SCALE GENOMIC DNA]</scope>
    <source>
        <strain evidence="3 33">2789STDY5608860</strain>
        <strain evidence="4 34">2789STDY5834884</strain>
        <strain evidence="2 35">2789STDY5834968</strain>
        <strain evidence="32">T1-815</strain>
    </source>
</reference>
<dbReference type="Proteomes" id="UP000283297">
    <property type="component" value="Unassembled WGS sequence"/>
</dbReference>
<evidence type="ECO:0000313" key="10">
    <source>
        <dbReference type="EMBL" id="MSD27756.1"/>
    </source>
</evidence>
<dbReference type="Proteomes" id="UP000286581">
    <property type="component" value="Unassembled WGS sequence"/>
</dbReference>
<evidence type="ECO:0000313" key="48">
    <source>
        <dbReference type="Proteomes" id="UP000285209"/>
    </source>
</evidence>
<dbReference type="Proteomes" id="UP000286220">
    <property type="component" value="Unassembled WGS sequence"/>
</dbReference>
<dbReference type="Gene3D" id="3.40.50.1000">
    <property type="entry name" value="HAD superfamily/HAD-like"/>
    <property type="match status" value="1"/>
</dbReference>
<evidence type="ECO:0000313" key="24">
    <source>
        <dbReference type="EMBL" id="RHC39532.1"/>
    </source>
</evidence>
<dbReference type="EMBL" id="JAJCJK010000010">
    <property type="protein sequence ID" value="MCB6938346.1"/>
    <property type="molecule type" value="Genomic_DNA"/>
</dbReference>
<evidence type="ECO:0000313" key="2">
    <source>
        <dbReference type="EMBL" id="CUN15337.1"/>
    </source>
</evidence>
<dbReference type="EMBL" id="QRXG01000012">
    <property type="protein sequence ID" value="RGT81093.1"/>
    <property type="molecule type" value="Genomic_DNA"/>
</dbReference>
<evidence type="ECO:0000313" key="27">
    <source>
        <dbReference type="EMBL" id="RHI23668.1"/>
    </source>
</evidence>
<organism evidence="1 32">
    <name type="scientific">Agathobacter rectalis</name>
    <dbReference type="NCBI Taxonomy" id="39491"/>
    <lineage>
        <taxon>Bacteria</taxon>
        <taxon>Bacillati</taxon>
        <taxon>Bacillota</taxon>
        <taxon>Clostridia</taxon>
        <taxon>Lachnospirales</taxon>
        <taxon>Lachnospiraceae</taxon>
        <taxon>Agathobacter</taxon>
    </lineage>
</organism>
<dbReference type="InterPro" id="IPR036412">
    <property type="entry name" value="HAD-like_sf"/>
</dbReference>
<evidence type="ECO:0000313" key="14">
    <source>
        <dbReference type="EMBL" id="RGM69569.1"/>
    </source>
</evidence>
<sequence length="157" mass="17906">MQAMFIDVDGTLSSPCYKVNGKFQIGMSDVQWADYCSKHGEDTYEWCRPVMQVKEYAMKAKEKGTKLYVLTTSGTKIETAAKRRFLDRYYAGMFDDIYAVEHDDDKVRFILKKAAELGIEPSDCELVEDTYRILLQTVTEGIKSTHITTILTGGCER</sequence>
<evidence type="ECO:0000313" key="43">
    <source>
        <dbReference type="Proteomes" id="UP000283501"/>
    </source>
</evidence>
<reference evidence="36 37" key="3">
    <citation type="submission" date="2018-08" db="EMBL/GenBank/DDBJ databases">
        <title>A genome reference for cultivated species of the human gut microbiota.</title>
        <authorList>
            <person name="Zou Y."/>
            <person name="Xue W."/>
            <person name="Luo G."/>
        </authorList>
    </citation>
    <scope>NUCLEOTIDE SEQUENCE [LARGE SCALE GENOMIC DNA]</scope>
    <source>
        <strain evidence="18 54">AF12-8</strain>
        <strain evidence="17 45">AF17-27</strain>
        <strain evidence="16 46">AF18-16LB</strain>
        <strain evidence="15 39">AF25-15</strain>
        <strain evidence="30 40">AF36-2BH</strain>
        <strain evidence="29 41">AF38-24</strain>
        <strain evidence="28 51">AF39-14AC</strain>
        <strain evidence="27 49">AM16-11</strain>
        <strain evidence="26 43">AM26-2LB</strain>
        <strain evidence="25 47">AM30-13AC</strain>
        <strain evidence="24 50">AM36-3AA</strain>
        <strain evidence="23 52">AM42-17AT</strain>
        <strain evidence="22 53">AM44-1AT</strain>
        <strain evidence="21 44">AM47-6BH</strain>
        <strain evidence="20 42">AM48-7</strain>
        <strain evidence="19 48">AM54-25XD</strain>
        <strain evidence="14 37">OM07-13</strain>
        <strain evidence="13 36">OM08-12AT</strain>
        <strain evidence="12 38">TF11-15AC</strain>
    </source>
</reference>
<dbReference type="Proteomes" id="UP000286341">
    <property type="component" value="Unassembled WGS sequence"/>
</dbReference>
<dbReference type="EMBL" id="QSDV01000004">
    <property type="protein sequence ID" value="RGZ19341.1"/>
    <property type="molecule type" value="Genomic_DNA"/>
</dbReference>
<dbReference type="EMBL" id="JAJCJQ010000024">
    <property type="protein sequence ID" value="MCB6961780.1"/>
    <property type="molecule type" value="Genomic_DNA"/>
</dbReference>
<dbReference type="EMBL" id="QSHU01000008">
    <property type="protein sequence ID" value="RHC39532.1"/>
    <property type="molecule type" value="Genomic_DNA"/>
</dbReference>
<dbReference type="Proteomes" id="UP000286181">
    <property type="component" value="Unassembled WGS sequence"/>
</dbReference>
<reference evidence="1" key="1">
    <citation type="submission" date="2015-05" db="EMBL/GenBank/DDBJ databases">
        <authorList>
            <person name="Wang D.B."/>
            <person name="Wang M."/>
        </authorList>
    </citation>
    <scope>NUCLEOTIDE SEQUENCE [LARGE SCALE GENOMIC DNA]</scope>
    <source>
        <strain evidence="1">T1-815</strain>
    </source>
</reference>
<evidence type="ECO:0000313" key="6">
    <source>
        <dbReference type="EMBL" id="MCB6961780.1"/>
    </source>
</evidence>
<evidence type="ECO:0000313" key="35">
    <source>
        <dbReference type="Proteomes" id="UP000095673"/>
    </source>
</evidence>
<dbReference type="EMBL" id="QRKN01000003">
    <property type="protein sequence ID" value="RHI23668.1"/>
    <property type="molecule type" value="Genomic_DNA"/>
</dbReference>
<evidence type="ECO:0000313" key="29">
    <source>
        <dbReference type="EMBL" id="RHL25802.1"/>
    </source>
</evidence>
<evidence type="ECO:0000313" key="18">
    <source>
        <dbReference type="EMBL" id="RGW39405.1"/>
    </source>
</evidence>
<dbReference type="Proteomes" id="UP000324325">
    <property type="component" value="Unassembled WGS sequence"/>
</dbReference>
<reference evidence="5" key="9">
    <citation type="submission" date="2021-10" db="EMBL/GenBank/DDBJ databases">
        <title>Collection of gut derived symbiotic bacterial strains cultured from healthy donors.</title>
        <authorList>
            <person name="Lin H."/>
            <person name="Littmann E."/>
            <person name="Kohout C."/>
            <person name="Pamer E.G."/>
        </authorList>
    </citation>
    <scope>NUCLEOTIDE SEQUENCE</scope>
    <source>
        <strain evidence="6">DFI.7.28A</strain>
        <strain evidence="5">DFI.9.42</strain>
    </source>
</reference>
<dbReference type="Proteomes" id="UP000283721">
    <property type="component" value="Unassembled WGS sequence"/>
</dbReference>
<evidence type="ECO:0000313" key="17">
    <source>
        <dbReference type="EMBL" id="RGU25062.1"/>
    </source>
</evidence>
<dbReference type="Proteomes" id="UP000095384">
    <property type="component" value="Unassembled WGS sequence"/>
</dbReference>
<dbReference type="Proteomes" id="UP000266066">
    <property type="component" value="Unassembled WGS sequence"/>
</dbReference>
<evidence type="ECO:0008006" key="58">
    <source>
        <dbReference type="Google" id="ProtNLM"/>
    </source>
</evidence>
<evidence type="ECO:0000313" key="7">
    <source>
        <dbReference type="EMBL" id="MCC2747669.1"/>
    </source>
</evidence>
<evidence type="ECO:0000313" key="56">
    <source>
        <dbReference type="Proteomes" id="UP000465607"/>
    </source>
</evidence>
<evidence type="ECO:0000313" key="36">
    <source>
        <dbReference type="Proteomes" id="UP000260717"/>
    </source>
</evidence>
<evidence type="ECO:0000313" key="23">
    <source>
        <dbReference type="EMBL" id="RHA93137.1"/>
    </source>
</evidence>
<evidence type="ECO:0000313" key="52">
    <source>
        <dbReference type="Proteomes" id="UP000286220"/>
    </source>
</evidence>
<dbReference type="Proteomes" id="UP000260717">
    <property type="component" value="Unassembled WGS sequence"/>
</dbReference>
<dbReference type="EMBL" id="QRXR01000010">
    <property type="protein sequence ID" value="RGU25062.1"/>
    <property type="molecule type" value="Genomic_DNA"/>
</dbReference>
<dbReference type="EMBL" id="QSTI01000005">
    <property type="protein sequence ID" value="RGM51142.1"/>
    <property type="molecule type" value="Genomic_DNA"/>
</dbReference>
<evidence type="ECO:0000313" key="5">
    <source>
        <dbReference type="EMBL" id="MCB6938346.1"/>
    </source>
</evidence>
<dbReference type="Proteomes" id="UP000283501">
    <property type="component" value="Unassembled WGS sequence"/>
</dbReference>
<dbReference type="RefSeq" id="WP_012741030.1">
    <property type="nucleotide sequence ID" value="NZ_AP031452.1"/>
</dbReference>
<evidence type="ECO:0000313" key="9">
    <source>
        <dbReference type="EMBL" id="MSC59519.1"/>
    </source>
</evidence>
<evidence type="ECO:0000313" key="32">
    <source>
        <dbReference type="Proteomes" id="UP000049472"/>
    </source>
</evidence>
<evidence type="ECO:0000313" key="54">
    <source>
        <dbReference type="Proteomes" id="UP000286581"/>
    </source>
</evidence>
<evidence type="ECO:0000313" key="45">
    <source>
        <dbReference type="Proteomes" id="UP000283765"/>
    </source>
</evidence>
<dbReference type="Proteomes" id="UP001197847">
    <property type="component" value="Unassembled WGS sequence"/>
</dbReference>
<evidence type="ECO:0000313" key="25">
    <source>
        <dbReference type="EMBL" id="RHD92890.1"/>
    </source>
</evidence>
<evidence type="ECO:0000313" key="28">
    <source>
        <dbReference type="EMBL" id="RHL02736.1"/>
    </source>
</evidence>
<evidence type="ECO:0000313" key="12">
    <source>
        <dbReference type="EMBL" id="RGK40986.1"/>
    </source>
</evidence>
<dbReference type="EMBL" id="QROF01000011">
    <property type="protein sequence ID" value="RHL02736.1"/>
    <property type="molecule type" value="Genomic_DNA"/>
</dbReference>
<evidence type="ECO:0000313" key="53">
    <source>
        <dbReference type="Proteomes" id="UP000286341"/>
    </source>
</evidence>
<dbReference type="Proteomes" id="UP001212823">
    <property type="component" value="Unassembled WGS sequence"/>
</dbReference>
<evidence type="ECO:0000313" key="49">
    <source>
        <dbReference type="Proteomes" id="UP000285865"/>
    </source>
</evidence>
<dbReference type="Proteomes" id="UP000283431">
    <property type="component" value="Unassembled WGS sequence"/>
</dbReference>
<dbReference type="Proteomes" id="UP000284835">
    <property type="component" value="Unassembled WGS sequence"/>
</dbReference>
<dbReference type="EMBL" id="QRUJ01000005">
    <property type="protein sequence ID" value="RGR55141.1"/>
    <property type="molecule type" value="Genomic_DNA"/>
</dbReference>
<name>A0A0M6WYY6_9FIRM</name>
<gene>
    <name evidence="30" type="ORF">DW001_11780</name>
    <name evidence="29" type="ORF">DW028_14150</name>
    <name evidence="28" type="ORF">DW038_11860</name>
    <name evidence="27" type="ORF">DW172_06220</name>
    <name evidence="26" type="ORF">DW703_12580</name>
    <name evidence="25" type="ORF">DW775_11120</name>
    <name evidence="24" type="ORF">DW848_07785</name>
    <name evidence="23" type="ORF">DW912_05600</name>
    <name evidence="22" type="ORF">DW948_06915</name>
    <name evidence="21" type="ORF">DW967_05550</name>
    <name evidence="20" type="ORF">DW975_09950</name>
    <name evidence="18" type="ORF">DWV78_09720</name>
    <name evidence="17" type="ORF">DWW89_07690</name>
    <name evidence="16" type="ORF">DWX06_08280</name>
    <name evidence="15" type="ORF">DWY38_06110</name>
    <name evidence="19" type="ORF">DXA03_04755</name>
    <name evidence="14" type="ORF">DXB99_12105</name>
    <name evidence="13" type="ORF">DXC13_04535</name>
    <name evidence="12" type="ORF">DXD13_13080</name>
    <name evidence="3" type="ORF">ERS852417_01861</name>
    <name evidence="4" type="ORF">ERS852497_00900</name>
    <name evidence="2" type="ORF">ERS852580_02237</name>
    <name evidence="31" type="ORF">FYL37_09975</name>
    <name evidence="11" type="ORF">G4312_07745</name>
    <name evidence="9" type="ORF">GKE07_04710</name>
    <name evidence="10" type="ORF">GKE44_11490</name>
    <name evidence="5" type="ORF">LIZ56_07970</name>
    <name evidence="6" type="ORF">LIZ82_12915</name>
    <name evidence="7" type="ORF">LK487_11625</name>
    <name evidence="8" type="ORF">PNE45_08565</name>
    <name evidence="1" type="ORF">T1815_01841</name>
</gene>
<evidence type="ECO:0000313" key="34">
    <source>
        <dbReference type="Proteomes" id="UP000095602"/>
    </source>
</evidence>
<dbReference type="EMBL" id="CYXM01000010">
    <property type="protein sequence ID" value="CUN15337.1"/>
    <property type="molecule type" value="Genomic_DNA"/>
</dbReference>
<dbReference type="Proteomes" id="UP000465607">
    <property type="component" value="Unassembled WGS sequence"/>
</dbReference>
<evidence type="ECO:0000313" key="16">
    <source>
        <dbReference type="EMBL" id="RGT81093.1"/>
    </source>
</evidence>
<dbReference type="Proteomes" id="UP000261052">
    <property type="component" value="Unassembled WGS sequence"/>
</dbReference>
<dbReference type="Proteomes" id="UP000284296">
    <property type="component" value="Unassembled WGS sequence"/>
</dbReference>
<evidence type="ECO:0000313" key="30">
    <source>
        <dbReference type="EMBL" id="RHL77305.1"/>
    </source>
</evidence>
<evidence type="ECO:0000313" key="42">
    <source>
        <dbReference type="Proteomes" id="UP000283431"/>
    </source>
</evidence>
<evidence type="ECO:0000313" key="40">
    <source>
        <dbReference type="Proteomes" id="UP000266698"/>
    </source>
</evidence>
<dbReference type="Proteomes" id="UP000095602">
    <property type="component" value="Unassembled WGS sequence"/>
</dbReference>
<evidence type="ECO:0000313" key="4">
    <source>
        <dbReference type="EMBL" id="CUO81212.1"/>
    </source>
</evidence>